<evidence type="ECO:0000313" key="4">
    <source>
        <dbReference type="Proteomes" id="UP000053405"/>
    </source>
</evidence>
<comment type="caution">
    <text evidence="3">The sequence shown here is derived from an EMBL/GenBank/DDBJ whole genome shotgun (WGS) entry which is preliminary data.</text>
</comment>
<dbReference type="EMBL" id="BANT01000004">
    <property type="protein sequence ID" value="GAC56242.1"/>
    <property type="molecule type" value="Genomic_DNA"/>
</dbReference>
<name>L7L863_9ACTN</name>
<feature type="compositionally biased region" description="Low complexity" evidence="1">
    <location>
        <begin position="131"/>
        <end position="153"/>
    </location>
</feature>
<reference evidence="3 4" key="1">
    <citation type="submission" date="2012-12" db="EMBL/GenBank/DDBJ databases">
        <title>Whole genome shotgun sequence of Gordonia hirsuta NBRC 16056.</title>
        <authorList>
            <person name="Isaki-Nakamura S."/>
            <person name="Hosoyama A."/>
            <person name="Tsuchikane K."/>
            <person name="Katsumata H."/>
            <person name="Baba S."/>
            <person name="Yamazaki S."/>
            <person name="Fujita N."/>
        </authorList>
    </citation>
    <scope>NUCLEOTIDE SEQUENCE [LARGE SCALE GENOMIC DNA]</scope>
    <source>
        <strain evidence="3 4">NBRC 16056</strain>
    </source>
</reference>
<dbReference type="OrthoDB" id="4381673at2"/>
<organism evidence="3 4">
    <name type="scientific">Gordonia hirsuta DSM 44140 = NBRC 16056</name>
    <dbReference type="NCBI Taxonomy" id="1121927"/>
    <lineage>
        <taxon>Bacteria</taxon>
        <taxon>Bacillati</taxon>
        <taxon>Actinomycetota</taxon>
        <taxon>Actinomycetes</taxon>
        <taxon>Mycobacteriales</taxon>
        <taxon>Gordoniaceae</taxon>
        <taxon>Gordonia</taxon>
    </lineage>
</organism>
<evidence type="ECO:0000256" key="1">
    <source>
        <dbReference type="SAM" id="MobiDB-lite"/>
    </source>
</evidence>
<feature type="compositionally biased region" description="Low complexity" evidence="1">
    <location>
        <begin position="102"/>
        <end position="113"/>
    </location>
</feature>
<dbReference type="AlphaFoldDB" id="L7L863"/>
<evidence type="ECO:0000313" key="3">
    <source>
        <dbReference type="EMBL" id="GAC56242.1"/>
    </source>
</evidence>
<evidence type="ECO:0000256" key="2">
    <source>
        <dbReference type="SAM" id="SignalP"/>
    </source>
</evidence>
<dbReference type="eggNOG" id="ENOG5033T5F">
    <property type="taxonomic scope" value="Bacteria"/>
</dbReference>
<gene>
    <name evidence="3" type="ORF">GOHSU_04_01110</name>
</gene>
<feature type="region of interest" description="Disordered" evidence="1">
    <location>
        <begin position="96"/>
        <end position="159"/>
    </location>
</feature>
<keyword evidence="4" id="KW-1185">Reference proteome</keyword>
<accession>L7L863</accession>
<proteinExistence type="predicted"/>
<feature type="compositionally biased region" description="Acidic residues" evidence="1">
    <location>
        <begin position="120"/>
        <end position="130"/>
    </location>
</feature>
<sequence length="352" mass="35074">MVARSRFAARTGLVALALALAAATTAPAPVHAEPTTPDLGALTSLLGGAGGDGFSLSSIPGDAELAEALRTLKAVGAEQKIVEVLQAIMGAEGSPDLGTLVPGGDAPGTTPTVPGTPDPADPDQTTDPEASDPPASSSPAPEDPDASTPAAAPVRRTVDAPVTTATDGLAVFEKLTGAKVLTPAFAPFCAATTADNPLGLVSAPAAALPGPFPKAGNTTVKEALTQALQALNIGVLADILAENQDIDELTAALTAEQTAFALVPPPAHTNENFQVAWFNTGTLQGGMAELKPLAEVTDSQLLSALAGQAPLRLARVDTGQGSILTAVFGTTSNAGRTCYFLPAVGIVDTPSA</sequence>
<dbReference type="RefSeq" id="WP_005936053.1">
    <property type="nucleotide sequence ID" value="NZ_BANT01000004.1"/>
</dbReference>
<dbReference type="Proteomes" id="UP000053405">
    <property type="component" value="Unassembled WGS sequence"/>
</dbReference>
<keyword evidence="2" id="KW-0732">Signal</keyword>
<dbReference type="STRING" id="1121927.GOHSU_04_01110"/>
<protein>
    <submittedName>
        <fullName evidence="3">Uncharacterized protein</fullName>
    </submittedName>
</protein>
<feature type="chain" id="PRO_5003979865" evidence="2">
    <location>
        <begin position="33"/>
        <end position="352"/>
    </location>
</feature>
<feature type="signal peptide" evidence="2">
    <location>
        <begin position="1"/>
        <end position="32"/>
    </location>
</feature>